<name>A0A2J8AF82_9CHLO</name>
<gene>
    <name evidence="1" type="ORF">TSOC_002032</name>
</gene>
<sequence>MDTLEDMRSSHQCGRLHQNLVQTVGKFTSLVELVGLQSAVLHELVRRSIVLAGTRDYVADFRFHIYMHIVEGDPGFGQRYSFAGFLSALQDEVFYSAVERLGLSAAEWQQLKVLSTDSGAFTCHRKFTLQELESEVFPPDLAPCRPILLKAARKMLELNKAAEGQAAEPSQDPIDNADFF</sequence>
<accession>A0A2J8AF82</accession>
<dbReference type="AlphaFoldDB" id="A0A2J8AF82"/>
<organism evidence="1 2">
    <name type="scientific">Tetrabaena socialis</name>
    <dbReference type="NCBI Taxonomy" id="47790"/>
    <lineage>
        <taxon>Eukaryota</taxon>
        <taxon>Viridiplantae</taxon>
        <taxon>Chlorophyta</taxon>
        <taxon>core chlorophytes</taxon>
        <taxon>Chlorophyceae</taxon>
        <taxon>CS clade</taxon>
        <taxon>Chlamydomonadales</taxon>
        <taxon>Tetrabaenaceae</taxon>
        <taxon>Tetrabaena</taxon>
    </lineage>
</organism>
<protein>
    <submittedName>
        <fullName evidence="1">Uncharacterized protein</fullName>
    </submittedName>
</protein>
<dbReference type="EMBL" id="PGGS01000036">
    <property type="protein sequence ID" value="PNH11156.1"/>
    <property type="molecule type" value="Genomic_DNA"/>
</dbReference>
<proteinExistence type="predicted"/>
<comment type="caution">
    <text evidence="1">The sequence shown here is derived from an EMBL/GenBank/DDBJ whole genome shotgun (WGS) entry which is preliminary data.</text>
</comment>
<dbReference type="OrthoDB" id="541492at2759"/>
<dbReference type="Proteomes" id="UP000236333">
    <property type="component" value="Unassembled WGS sequence"/>
</dbReference>
<evidence type="ECO:0000313" key="1">
    <source>
        <dbReference type="EMBL" id="PNH11156.1"/>
    </source>
</evidence>
<keyword evidence="2" id="KW-1185">Reference proteome</keyword>
<reference evidence="1 2" key="1">
    <citation type="journal article" date="2017" name="Mol. Biol. Evol.">
        <title>The 4-celled Tetrabaena socialis nuclear genome reveals the essential components for genetic control of cell number at the origin of multicellularity in the volvocine lineage.</title>
        <authorList>
            <person name="Featherston J."/>
            <person name="Arakaki Y."/>
            <person name="Hanschen E.R."/>
            <person name="Ferris P.J."/>
            <person name="Michod R.E."/>
            <person name="Olson B.J.S.C."/>
            <person name="Nozaki H."/>
            <person name="Durand P.M."/>
        </authorList>
    </citation>
    <scope>NUCLEOTIDE SEQUENCE [LARGE SCALE GENOMIC DNA]</scope>
    <source>
        <strain evidence="1 2">NIES-571</strain>
    </source>
</reference>
<evidence type="ECO:0000313" key="2">
    <source>
        <dbReference type="Proteomes" id="UP000236333"/>
    </source>
</evidence>